<dbReference type="STRING" id="29554.MCAN360_0270"/>
<dbReference type="GO" id="GO:0008381">
    <property type="term" value="F:mechanosensitive monoatomic ion channel activity"/>
    <property type="evidence" value="ECO:0007669"/>
    <property type="project" value="TreeGrafter"/>
</dbReference>
<keyword evidence="3 5" id="KW-1133">Transmembrane helix</keyword>
<accession>A0A077LBI7</accession>
<dbReference type="AlphaFoldDB" id="A0A077LBI7"/>
<feature type="transmembrane region" description="Helical" evidence="5">
    <location>
        <begin position="81"/>
        <end position="105"/>
    </location>
</feature>
<dbReference type="InterPro" id="IPR036019">
    <property type="entry name" value="MscL_channel"/>
</dbReference>
<organism evidence="6 7">
    <name type="scientific">Metamycoplasma canadense</name>
    <dbReference type="NCBI Taxonomy" id="29554"/>
    <lineage>
        <taxon>Bacteria</taxon>
        <taxon>Bacillati</taxon>
        <taxon>Mycoplasmatota</taxon>
        <taxon>Mycoplasmoidales</taxon>
        <taxon>Metamycoplasmataceae</taxon>
        <taxon>Metamycoplasma</taxon>
    </lineage>
</organism>
<protein>
    <submittedName>
        <fullName evidence="6">Large-conductance mechanosensitive channel</fullName>
    </submittedName>
</protein>
<dbReference type="Pfam" id="PF01741">
    <property type="entry name" value="MscL"/>
    <property type="match status" value="1"/>
</dbReference>
<evidence type="ECO:0000313" key="6">
    <source>
        <dbReference type="EMBL" id="BAP39489.1"/>
    </source>
</evidence>
<reference evidence="7" key="1">
    <citation type="journal article" date="2014" name="Genome Announc.">
        <title>Complete Genome Sequence of Mycoplasma canadense Strain HAZ 360_1 from Bovine Mastitic Milk in Japan.</title>
        <authorList>
            <person name="Hata E."/>
        </authorList>
    </citation>
    <scope>NUCLEOTIDE SEQUENCE [LARGE SCALE GENOMIC DNA]</scope>
    <source>
        <strain evidence="7">HAZ360_1</strain>
    </source>
</reference>
<dbReference type="OrthoDB" id="401231at2"/>
<dbReference type="HOGENOM" id="CLU_095787_3_0_14"/>
<dbReference type="RefSeq" id="WP_045433540.1">
    <property type="nucleotide sequence ID" value="NZ_AP014631.1"/>
</dbReference>
<sequence>MTKKELVEKKKYFKKSFSEAKSVLKRGNIFMLAIGLLLGASFGAVVSSLANDVIMASISKMFGKASVEELKIGGTILIGKFLAALIQFAIVSAFVFISLFLFYLIKHWIEYQKAKKMPIEEEIVEEIKPTIDEQILDQLKKLNKKVKEISKK</sequence>
<keyword evidence="2 5" id="KW-0812">Transmembrane</keyword>
<evidence type="ECO:0000313" key="7">
    <source>
        <dbReference type="Proteomes" id="UP000031641"/>
    </source>
</evidence>
<evidence type="ECO:0000256" key="2">
    <source>
        <dbReference type="ARBA" id="ARBA00022692"/>
    </source>
</evidence>
<dbReference type="InterPro" id="IPR037673">
    <property type="entry name" value="MSC/AndL"/>
</dbReference>
<dbReference type="SUPFAM" id="SSF81330">
    <property type="entry name" value="Gated mechanosensitive channel"/>
    <property type="match status" value="1"/>
</dbReference>
<proteinExistence type="predicted"/>
<evidence type="ECO:0000256" key="3">
    <source>
        <dbReference type="ARBA" id="ARBA00022989"/>
    </source>
</evidence>
<dbReference type="PANTHER" id="PTHR30266">
    <property type="entry name" value="MECHANOSENSITIVE CHANNEL MSCL"/>
    <property type="match status" value="1"/>
</dbReference>
<dbReference type="Gene3D" id="1.10.1200.120">
    <property type="entry name" value="Large-conductance mechanosensitive channel, MscL, domain 1"/>
    <property type="match status" value="1"/>
</dbReference>
<dbReference type="EMBL" id="AP014631">
    <property type="protein sequence ID" value="BAP39489.1"/>
    <property type="molecule type" value="Genomic_DNA"/>
</dbReference>
<dbReference type="PANTHER" id="PTHR30266:SF2">
    <property type="entry name" value="LARGE-CONDUCTANCE MECHANOSENSITIVE CHANNEL"/>
    <property type="match status" value="1"/>
</dbReference>
<gene>
    <name evidence="6" type="primary">mscL</name>
    <name evidence="6" type="ORF">MCAN360_0270</name>
</gene>
<comment type="subcellular location">
    <subcellularLocation>
        <location evidence="1">Membrane</location>
        <topology evidence="1">Multi-pass membrane protein</topology>
    </subcellularLocation>
</comment>
<evidence type="ECO:0000256" key="4">
    <source>
        <dbReference type="ARBA" id="ARBA00023136"/>
    </source>
</evidence>
<name>A0A077LBI7_9BACT</name>
<evidence type="ECO:0000256" key="1">
    <source>
        <dbReference type="ARBA" id="ARBA00004141"/>
    </source>
</evidence>
<keyword evidence="4 5" id="KW-0472">Membrane</keyword>
<keyword evidence="7" id="KW-1185">Reference proteome</keyword>
<dbReference type="Proteomes" id="UP000031641">
    <property type="component" value="Chromosome"/>
</dbReference>
<dbReference type="KEGG" id="mcan:MCAN360_0270"/>
<dbReference type="GO" id="GO:0016020">
    <property type="term" value="C:membrane"/>
    <property type="evidence" value="ECO:0007669"/>
    <property type="project" value="UniProtKB-SubCell"/>
</dbReference>
<evidence type="ECO:0000256" key="5">
    <source>
        <dbReference type="SAM" id="Phobius"/>
    </source>
</evidence>